<evidence type="ECO:0000259" key="3">
    <source>
        <dbReference type="Pfam" id="PF00326"/>
    </source>
</evidence>
<dbReference type="Pfam" id="PF00326">
    <property type="entry name" value="Peptidase_S9"/>
    <property type="match status" value="1"/>
</dbReference>
<evidence type="ECO:0000313" key="4">
    <source>
        <dbReference type="EMBL" id="EOZ96630.1"/>
    </source>
</evidence>
<gene>
    <name evidence="4" type="ORF">A33Q_2400</name>
</gene>
<dbReference type="PANTHER" id="PTHR42776:SF27">
    <property type="entry name" value="DIPEPTIDYL PEPTIDASE FAMILY MEMBER 6"/>
    <property type="match status" value="1"/>
</dbReference>
<dbReference type="AlphaFoldDB" id="S2DHM2"/>
<comment type="caution">
    <text evidence="4">The sequence shown here is derived from an EMBL/GenBank/DDBJ whole genome shotgun (WGS) entry which is preliminary data.</text>
</comment>
<organism evidence="4 5">
    <name type="scientific">Indibacter alkaliphilus (strain CCUG 57479 / KCTC 22604 / LW1)</name>
    <dbReference type="NCBI Taxonomy" id="1189612"/>
    <lineage>
        <taxon>Bacteria</taxon>
        <taxon>Pseudomonadati</taxon>
        <taxon>Bacteroidota</taxon>
        <taxon>Cytophagia</taxon>
        <taxon>Cytophagales</taxon>
        <taxon>Cyclobacteriaceae</taxon>
    </lineage>
</organism>
<dbReference type="InterPro" id="IPR001375">
    <property type="entry name" value="Peptidase_S9_cat"/>
</dbReference>
<name>S2DHM2_INDAL</name>
<dbReference type="STRING" id="1189612.A33Q_2400"/>
<dbReference type="Gene3D" id="2.120.10.30">
    <property type="entry name" value="TolB, C-terminal domain"/>
    <property type="match status" value="1"/>
</dbReference>
<dbReference type="SUPFAM" id="SSF82171">
    <property type="entry name" value="DPP6 N-terminal domain-like"/>
    <property type="match status" value="1"/>
</dbReference>
<reference evidence="4 5" key="1">
    <citation type="journal article" date="2013" name="Genome Announc.">
        <title>Draft Genome Sequence of Indibacter alkaliphilus Strain LW1T, Isolated from Lonar Lake, a Haloalkaline Lake in the Buldana District of Maharashtra, India.</title>
        <authorList>
            <person name="Singh A."/>
            <person name="Kumar Jangir P."/>
            <person name="Sharma R."/>
            <person name="Singh A."/>
            <person name="Kumar Pinnaka A."/>
            <person name="Shivaji S."/>
        </authorList>
    </citation>
    <scope>NUCLEOTIDE SEQUENCE [LARGE SCALE GENOMIC DNA]</scope>
    <source>
        <strain evidence="5">CCUG 57479 / KCTC 22604 / LW1</strain>
    </source>
</reference>
<dbReference type="EMBL" id="ALWO02000033">
    <property type="protein sequence ID" value="EOZ96630.1"/>
    <property type="molecule type" value="Genomic_DNA"/>
</dbReference>
<keyword evidence="2" id="KW-0720">Serine protease</keyword>
<dbReference type="OrthoDB" id="9812921at2"/>
<evidence type="ECO:0000313" key="5">
    <source>
        <dbReference type="Proteomes" id="UP000006073"/>
    </source>
</evidence>
<dbReference type="RefSeq" id="WP_009033993.1">
    <property type="nucleotide sequence ID" value="NZ_ALWO02000033.1"/>
</dbReference>
<dbReference type="InterPro" id="IPR011659">
    <property type="entry name" value="WD40"/>
</dbReference>
<dbReference type="Pfam" id="PF07676">
    <property type="entry name" value="PD40"/>
    <property type="match status" value="1"/>
</dbReference>
<keyword evidence="2" id="KW-0645">Protease</keyword>
<dbReference type="eggNOG" id="COG1506">
    <property type="taxonomic scope" value="Bacteria"/>
</dbReference>
<dbReference type="InterPro" id="IPR029058">
    <property type="entry name" value="AB_hydrolase_fold"/>
</dbReference>
<dbReference type="GO" id="GO:0004252">
    <property type="term" value="F:serine-type endopeptidase activity"/>
    <property type="evidence" value="ECO:0007669"/>
    <property type="project" value="TreeGrafter"/>
</dbReference>
<evidence type="ECO:0000256" key="2">
    <source>
        <dbReference type="ARBA" id="ARBA00022825"/>
    </source>
</evidence>
<dbReference type="PANTHER" id="PTHR42776">
    <property type="entry name" value="SERINE PEPTIDASE S9 FAMILY MEMBER"/>
    <property type="match status" value="1"/>
</dbReference>
<evidence type="ECO:0000256" key="1">
    <source>
        <dbReference type="ARBA" id="ARBA00022801"/>
    </source>
</evidence>
<dbReference type="SUPFAM" id="SSF53474">
    <property type="entry name" value="alpha/beta-Hydrolases"/>
    <property type="match status" value="1"/>
</dbReference>
<keyword evidence="1" id="KW-0378">Hydrolase</keyword>
<proteinExistence type="predicted"/>
<dbReference type="Gene3D" id="3.40.50.1820">
    <property type="entry name" value="alpha/beta hydrolase"/>
    <property type="match status" value="1"/>
</dbReference>
<sequence>MFVKAKPSSTHLWLIATDGGKAERLTSGTWSLFTGFLMSEISWSPDGEKIAFKRFETPYSGDLISTINTVDISTKKINRITTKTVQKDAIHLEGKPIFSPDGNSISYQFNLKNVGYGSDILYKSLNSSEEKNLTAAIDRCFFNAEWSSDSKALFVAANDYNTVSLWMQPLNGMAKKISLGNLCINGAYGYQFSVGKNNAIALIASTSQSPNELYYLSNPDAAPQKLTHFNKEMDAFTFGKQETVSWKSDQFTPNGILTFPPDFDPKKKYPLVVEPHGGPRSASKETFNVSAQLKAAQGYIVFQPNYRGSDNMGYGFSEAINGDMGEGPGRDVMQGIKELKKRPYIDGNNMAVTGWSYGGFMTTWLIGNYQGWKCAVAGAAVTDWFEQYTQSDVGAIYHYEVGNGKSPFTDKKVKENWIKNSPITYAENVKIPTLILSNTEDERVPISQSYKYFRVLQDIGTETKFMAFPVSGHYPADPLRQKEIQKYILGWLDTYLK</sequence>
<accession>S2DHM2</accession>
<dbReference type="Proteomes" id="UP000006073">
    <property type="component" value="Unassembled WGS sequence"/>
</dbReference>
<protein>
    <submittedName>
        <fullName evidence="4">TolB protein</fullName>
    </submittedName>
</protein>
<keyword evidence="5" id="KW-1185">Reference proteome</keyword>
<dbReference type="GO" id="GO:0006508">
    <property type="term" value="P:proteolysis"/>
    <property type="evidence" value="ECO:0007669"/>
    <property type="project" value="InterPro"/>
</dbReference>
<dbReference type="InterPro" id="IPR011042">
    <property type="entry name" value="6-blade_b-propeller_TolB-like"/>
</dbReference>
<feature type="domain" description="Peptidase S9 prolyl oligopeptidase catalytic" evidence="3">
    <location>
        <begin position="287"/>
        <end position="497"/>
    </location>
</feature>